<reference evidence="1 2" key="1">
    <citation type="submission" date="2013-06" db="EMBL/GenBank/DDBJ databases">
        <authorList>
            <person name="Weinstock G."/>
            <person name="Sodergren E."/>
            <person name="Lobos E.A."/>
            <person name="Fulton L."/>
            <person name="Fulton R."/>
            <person name="Courtney L."/>
            <person name="Fronick C."/>
            <person name="O'Laughlin M."/>
            <person name="Godfrey J."/>
            <person name="Wilson R.M."/>
            <person name="Miner T."/>
            <person name="Farmer C."/>
            <person name="Delehaunty K."/>
            <person name="Cordes M."/>
            <person name="Minx P."/>
            <person name="Tomlinson C."/>
            <person name="Chen J."/>
            <person name="Wollam A."/>
            <person name="Pepin K.H."/>
            <person name="Bhonagiri V."/>
            <person name="Zhang X."/>
            <person name="Warren W."/>
            <person name="Mitreva M."/>
            <person name="Mardis E.R."/>
            <person name="Wilson R.K."/>
        </authorList>
    </citation>
    <scope>NUCLEOTIDE SEQUENCE [LARGE SCALE GENOMIC DNA]</scope>
    <source>
        <strain evidence="1 2">F0510</strain>
    </source>
</reference>
<dbReference type="EMBL" id="AWSD01000081">
    <property type="protein sequence ID" value="ERH21102.1"/>
    <property type="molecule type" value="Genomic_DNA"/>
</dbReference>
<organism evidence="1 2">
    <name type="scientific">Actinomyces johnsonii F0510</name>
    <dbReference type="NCBI Taxonomy" id="1227262"/>
    <lineage>
        <taxon>Bacteria</taxon>
        <taxon>Bacillati</taxon>
        <taxon>Actinomycetota</taxon>
        <taxon>Actinomycetes</taxon>
        <taxon>Actinomycetales</taxon>
        <taxon>Actinomycetaceae</taxon>
        <taxon>Actinomyces</taxon>
    </lineage>
</organism>
<accession>U1RRM9</accession>
<evidence type="ECO:0000313" key="2">
    <source>
        <dbReference type="Proteomes" id="UP000016498"/>
    </source>
</evidence>
<comment type="caution">
    <text evidence="1">The sequence shown here is derived from an EMBL/GenBank/DDBJ whole genome shotgun (WGS) entry which is preliminary data.</text>
</comment>
<dbReference type="AlphaFoldDB" id="U1RRM9"/>
<name>U1RRM9_9ACTO</name>
<evidence type="ECO:0000313" key="1">
    <source>
        <dbReference type="EMBL" id="ERH21102.1"/>
    </source>
</evidence>
<dbReference type="Proteomes" id="UP000016498">
    <property type="component" value="Unassembled WGS sequence"/>
</dbReference>
<gene>
    <name evidence="1" type="ORF">HMPREF1549_00844</name>
</gene>
<protein>
    <submittedName>
        <fullName evidence="1">Uncharacterized protein</fullName>
    </submittedName>
</protein>
<dbReference type="HOGENOM" id="CLU_3075868_0_0_11"/>
<proteinExistence type="predicted"/>
<sequence length="52" mass="5948">MLRWRLVDHRGSLGWLWFGCRSIWADVASWRVLLVLVGVGKVCVMGGFDLET</sequence>